<gene>
    <name evidence="5" type="ORF">HS088_TW12G00254</name>
</gene>
<dbReference type="Gene3D" id="1.10.246.20">
    <property type="entry name" value="Coactivator CBP, KIX domain"/>
    <property type="match status" value="1"/>
</dbReference>
<keyword evidence="6" id="KW-1185">Reference proteome</keyword>
<dbReference type="InterPro" id="IPR036546">
    <property type="entry name" value="MED15_KIX"/>
</dbReference>
<keyword evidence="2" id="KW-0539">Nucleus</keyword>
<dbReference type="AlphaFoldDB" id="A0A7J7CZ09"/>
<sequence length="134" mass="15290">MTQLGMASTPLRVSHFCTFSTLSSLWFSLATFVDTERMETLKRNSLYSWQEALQIAVRLEEKIYSAALSQQDYLRKISLKMLIWENMPQNTVPNPLESNSPSNSNKRGDEFGTLEDAGHLNIAKLSLNEPNLEY</sequence>
<evidence type="ECO:0000256" key="1">
    <source>
        <dbReference type="ARBA" id="ARBA00004123"/>
    </source>
</evidence>
<dbReference type="InParanoid" id="A0A7J7CZ09"/>
<feature type="domain" description="Mediator complex subunit 15 KIX" evidence="4">
    <location>
        <begin position="36"/>
        <end position="91"/>
    </location>
</feature>
<dbReference type="GO" id="GO:0031490">
    <property type="term" value="F:chromatin DNA binding"/>
    <property type="evidence" value="ECO:0007669"/>
    <property type="project" value="InterPro"/>
</dbReference>
<evidence type="ECO:0000259" key="4">
    <source>
        <dbReference type="Pfam" id="PF16987"/>
    </source>
</evidence>
<feature type="compositionally biased region" description="Low complexity" evidence="3">
    <location>
        <begin position="93"/>
        <end position="105"/>
    </location>
</feature>
<dbReference type="GO" id="GO:0005634">
    <property type="term" value="C:nucleus"/>
    <property type="evidence" value="ECO:0007669"/>
    <property type="project" value="UniProtKB-SubCell"/>
</dbReference>
<organism evidence="5 6">
    <name type="scientific">Tripterygium wilfordii</name>
    <name type="common">Thunder God vine</name>
    <dbReference type="NCBI Taxonomy" id="458696"/>
    <lineage>
        <taxon>Eukaryota</taxon>
        <taxon>Viridiplantae</taxon>
        <taxon>Streptophyta</taxon>
        <taxon>Embryophyta</taxon>
        <taxon>Tracheophyta</taxon>
        <taxon>Spermatophyta</taxon>
        <taxon>Magnoliopsida</taxon>
        <taxon>eudicotyledons</taxon>
        <taxon>Gunneridae</taxon>
        <taxon>Pentapetalae</taxon>
        <taxon>rosids</taxon>
        <taxon>fabids</taxon>
        <taxon>Celastrales</taxon>
        <taxon>Celastraceae</taxon>
        <taxon>Tripterygium</taxon>
    </lineage>
</organism>
<evidence type="ECO:0000313" key="5">
    <source>
        <dbReference type="EMBL" id="KAF5739056.1"/>
    </source>
</evidence>
<evidence type="ECO:0000256" key="3">
    <source>
        <dbReference type="SAM" id="MobiDB-lite"/>
    </source>
</evidence>
<name>A0A7J7CZ09_TRIWF</name>
<evidence type="ECO:0000313" key="6">
    <source>
        <dbReference type="Proteomes" id="UP000593562"/>
    </source>
</evidence>
<proteinExistence type="predicted"/>
<dbReference type="EMBL" id="JAAARO010000012">
    <property type="protein sequence ID" value="KAF5739056.1"/>
    <property type="molecule type" value="Genomic_DNA"/>
</dbReference>
<dbReference type="InterPro" id="IPR044661">
    <property type="entry name" value="MED15a/b/c-like"/>
</dbReference>
<dbReference type="InterPro" id="IPR036529">
    <property type="entry name" value="KIX_dom_sf"/>
</dbReference>
<dbReference type="PANTHER" id="PTHR33137:SF4">
    <property type="entry name" value="MEDIATOR OF RNA POLYMERASE II TRANSCRIPTION SUBUNIT 15A-RELATED"/>
    <property type="match status" value="1"/>
</dbReference>
<comment type="subcellular location">
    <subcellularLocation>
        <location evidence="1">Nucleus</location>
    </subcellularLocation>
</comment>
<reference evidence="5 6" key="1">
    <citation type="journal article" date="2020" name="Nat. Commun.">
        <title>Genome of Tripterygium wilfordii and identification of cytochrome P450 involved in triptolide biosynthesis.</title>
        <authorList>
            <person name="Tu L."/>
            <person name="Su P."/>
            <person name="Zhang Z."/>
            <person name="Gao L."/>
            <person name="Wang J."/>
            <person name="Hu T."/>
            <person name="Zhou J."/>
            <person name="Zhang Y."/>
            <person name="Zhao Y."/>
            <person name="Liu Y."/>
            <person name="Song Y."/>
            <person name="Tong Y."/>
            <person name="Lu Y."/>
            <person name="Yang J."/>
            <person name="Xu C."/>
            <person name="Jia M."/>
            <person name="Peters R.J."/>
            <person name="Huang L."/>
            <person name="Gao W."/>
        </authorList>
    </citation>
    <scope>NUCLEOTIDE SEQUENCE [LARGE SCALE GENOMIC DNA]</scope>
    <source>
        <strain evidence="6">cv. XIE 37</strain>
        <tissue evidence="5">Leaf</tissue>
    </source>
</reference>
<evidence type="ECO:0000256" key="2">
    <source>
        <dbReference type="ARBA" id="ARBA00023242"/>
    </source>
</evidence>
<comment type="caution">
    <text evidence="5">The sequence shown here is derived from an EMBL/GenBank/DDBJ whole genome shotgun (WGS) entry which is preliminary data.</text>
</comment>
<dbReference type="PANTHER" id="PTHR33137">
    <property type="entry name" value="MEDIATOR OF RNA POLYMERASE II TRANSCRIPTION SUBUNIT 15A-RELATED"/>
    <property type="match status" value="1"/>
</dbReference>
<dbReference type="Pfam" id="PF16987">
    <property type="entry name" value="KIX_2"/>
    <property type="match status" value="1"/>
</dbReference>
<accession>A0A7J7CZ09</accession>
<dbReference type="GO" id="GO:0003713">
    <property type="term" value="F:transcription coactivator activity"/>
    <property type="evidence" value="ECO:0007669"/>
    <property type="project" value="InterPro"/>
</dbReference>
<dbReference type="Proteomes" id="UP000593562">
    <property type="component" value="Unassembled WGS sequence"/>
</dbReference>
<feature type="region of interest" description="Disordered" evidence="3">
    <location>
        <begin position="90"/>
        <end position="111"/>
    </location>
</feature>
<protein>
    <recommendedName>
        <fullName evidence="4">Mediator complex subunit 15 KIX domain-containing protein</fullName>
    </recommendedName>
</protein>